<keyword evidence="3" id="KW-0833">Ubl conjugation pathway</keyword>
<dbReference type="InterPro" id="IPR036322">
    <property type="entry name" value="WD40_repeat_dom_sf"/>
</dbReference>
<evidence type="ECO:0000259" key="5">
    <source>
        <dbReference type="PROSITE" id="PS50181"/>
    </source>
</evidence>
<dbReference type="PROSITE" id="PS50294">
    <property type="entry name" value="WD_REPEATS_REGION"/>
    <property type="match status" value="6"/>
</dbReference>
<dbReference type="InterPro" id="IPR051075">
    <property type="entry name" value="SCF_subunit_WD-repeat"/>
</dbReference>
<dbReference type="PANTHER" id="PTHR19872">
    <property type="entry name" value="UBIQUITIN LIGASE SPECIFICITY FACTOR/HREP PROTEIN"/>
    <property type="match status" value="1"/>
</dbReference>
<gene>
    <name evidence="6" type="ORF">INT44_000528</name>
</gene>
<dbReference type="Pfam" id="PF00400">
    <property type="entry name" value="WD40"/>
    <property type="match status" value="6"/>
</dbReference>
<dbReference type="PROSITE" id="PS50082">
    <property type="entry name" value="WD_REPEATS_2"/>
    <property type="match status" value="6"/>
</dbReference>
<evidence type="ECO:0000256" key="1">
    <source>
        <dbReference type="ARBA" id="ARBA00022574"/>
    </source>
</evidence>
<dbReference type="PROSITE" id="PS50181">
    <property type="entry name" value="FBOX"/>
    <property type="match status" value="1"/>
</dbReference>
<evidence type="ECO:0000256" key="4">
    <source>
        <dbReference type="PROSITE-ProRule" id="PRU00221"/>
    </source>
</evidence>
<evidence type="ECO:0000256" key="2">
    <source>
        <dbReference type="ARBA" id="ARBA00022737"/>
    </source>
</evidence>
<dbReference type="SMART" id="SM00256">
    <property type="entry name" value="FBOX"/>
    <property type="match status" value="1"/>
</dbReference>
<dbReference type="SUPFAM" id="SSF50978">
    <property type="entry name" value="WD40 repeat-like"/>
    <property type="match status" value="1"/>
</dbReference>
<keyword evidence="2" id="KW-0677">Repeat</keyword>
<dbReference type="Proteomes" id="UP000612746">
    <property type="component" value="Unassembled WGS sequence"/>
</dbReference>
<feature type="repeat" description="WD" evidence="4">
    <location>
        <begin position="196"/>
        <end position="235"/>
    </location>
</feature>
<name>A0A8H7UE23_9FUNG</name>
<dbReference type="PROSITE" id="PS00678">
    <property type="entry name" value="WD_REPEATS_1"/>
    <property type="match status" value="5"/>
</dbReference>
<dbReference type="PANTHER" id="PTHR19872:SF9">
    <property type="entry name" value="UBIQUITIN-BINDING SDF UBIQUITIN LIGASE COMPLEX SUBUNIT"/>
    <property type="match status" value="1"/>
</dbReference>
<protein>
    <recommendedName>
        <fullName evidence="5">F-box domain-containing protein</fullName>
    </recommendedName>
</protein>
<comment type="caution">
    <text evidence="6">The sequence shown here is derived from an EMBL/GenBank/DDBJ whole genome shotgun (WGS) entry which is preliminary data.</text>
</comment>
<keyword evidence="1 4" id="KW-0853">WD repeat</keyword>
<accession>A0A8H7UE23</accession>
<dbReference type="SMART" id="SM00320">
    <property type="entry name" value="WD40"/>
    <property type="match status" value="7"/>
</dbReference>
<evidence type="ECO:0000256" key="3">
    <source>
        <dbReference type="ARBA" id="ARBA00022786"/>
    </source>
</evidence>
<dbReference type="InterPro" id="IPR036047">
    <property type="entry name" value="F-box-like_dom_sf"/>
</dbReference>
<dbReference type="EMBL" id="JAEPRA010000014">
    <property type="protein sequence ID" value="KAG2176049.1"/>
    <property type="molecule type" value="Genomic_DNA"/>
</dbReference>
<dbReference type="PRINTS" id="PR00320">
    <property type="entry name" value="GPROTEINBRPT"/>
</dbReference>
<dbReference type="InterPro" id="IPR015943">
    <property type="entry name" value="WD40/YVTN_repeat-like_dom_sf"/>
</dbReference>
<sequence length="478" mass="54191">MVIYQHPSALWAAFKKSDPRCEPTTSLLPTRIRIKNNGDGTGTARLVEAPPTVRRSSFSLFNHSIKQGSKRKLSLTLIRRSSEKAIRRDDEGFESGHAQGAKPRSRFDIITRMPTEVATLIFQYCDLQSILAVTRVSKSWHNLAMQNPVWHSLVLQQPAWDLPPHKDAYIDYIDLYRRRLDLKQRWRKGQVETRYLEGHEDSVYCLQFDNEKIISGSRDKKIKVWNSRTYQCMHTLQGHTASVLCLRYHGNMLVSGSSDTSVRVWNLDTMELSMQLNGHTSGVLDVCFNDEYIISCSKDTTIRVWDRFTGEPVATLNGHRGPVNSVQVHGDQLVSAAGDGLVKLWDLKKLALKRDFVGHTRGLACVQFDGKRILSGSNDKKIKVWDAKTGECTMTLEGHEDLVRTLSFNEDMIVSGSYDQTIRVWDIHTGHCMLSFQTGHPGWVFSTAFSATRIISTSQDSKIMCMDFSSGLDTKFIV</sequence>
<feature type="domain" description="F-box" evidence="5">
    <location>
        <begin position="107"/>
        <end position="153"/>
    </location>
</feature>
<feature type="repeat" description="WD" evidence="4">
    <location>
        <begin position="396"/>
        <end position="435"/>
    </location>
</feature>
<organism evidence="6 7">
    <name type="scientific">Umbelopsis vinacea</name>
    <dbReference type="NCBI Taxonomy" id="44442"/>
    <lineage>
        <taxon>Eukaryota</taxon>
        <taxon>Fungi</taxon>
        <taxon>Fungi incertae sedis</taxon>
        <taxon>Mucoromycota</taxon>
        <taxon>Mucoromycotina</taxon>
        <taxon>Umbelopsidomycetes</taxon>
        <taxon>Umbelopsidales</taxon>
        <taxon>Umbelopsidaceae</taxon>
        <taxon>Umbelopsis</taxon>
    </lineage>
</organism>
<dbReference type="Gene3D" id="2.130.10.10">
    <property type="entry name" value="YVTN repeat-like/Quinoprotein amine dehydrogenase"/>
    <property type="match status" value="2"/>
</dbReference>
<dbReference type="InterPro" id="IPR001680">
    <property type="entry name" value="WD40_rpt"/>
</dbReference>
<feature type="repeat" description="WD" evidence="4">
    <location>
        <begin position="356"/>
        <end position="395"/>
    </location>
</feature>
<dbReference type="AlphaFoldDB" id="A0A8H7UE23"/>
<dbReference type="SUPFAM" id="SSF81383">
    <property type="entry name" value="F-box domain"/>
    <property type="match status" value="1"/>
</dbReference>
<feature type="repeat" description="WD" evidence="4">
    <location>
        <begin position="316"/>
        <end position="348"/>
    </location>
</feature>
<dbReference type="OrthoDB" id="19711at2759"/>
<dbReference type="InterPro" id="IPR019775">
    <property type="entry name" value="WD40_repeat_CS"/>
</dbReference>
<dbReference type="Gene3D" id="1.20.1280.50">
    <property type="match status" value="1"/>
</dbReference>
<dbReference type="CDD" id="cd00200">
    <property type="entry name" value="WD40"/>
    <property type="match status" value="1"/>
</dbReference>
<evidence type="ECO:0000313" key="7">
    <source>
        <dbReference type="Proteomes" id="UP000612746"/>
    </source>
</evidence>
<evidence type="ECO:0000313" key="6">
    <source>
        <dbReference type="EMBL" id="KAG2176049.1"/>
    </source>
</evidence>
<dbReference type="Pfam" id="PF12937">
    <property type="entry name" value="F-box-like"/>
    <property type="match status" value="1"/>
</dbReference>
<proteinExistence type="predicted"/>
<feature type="repeat" description="WD" evidence="4">
    <location>
        <begin position="236"/>
        <end position="275"/>
    </location>
</feature>
<dbReference type="InterPro" id="IPR001810">
    <property type="entry name" value="F-box_dom"/>
</dbReference>
<feature type="repeat" description="WD" evidence="4">
    <location>
        <begin position="276"/>
        <end position="315"/>
    </location>
</feature>
<keyword evidence="7" id="KW-1185">Reference proteome</keyword>
<dbReference type="InterPro" id="IPR020472">
    <property type="entry name" value="WD40_PAC1"/>
</dbReference>
<reference evidence="6" key="1">
    <citation type="submission" date="2020-12" db="EMBL/GenBank/DDBJ databases">
        <title>Metabolic potential, ecology and presence of endohyphal bacteria is reflected in genomic diversity of Mucoromycotina.</title>
        <authorList>
            <person name="Muszewska A."/>
            <person name="Okrasinska A."/>
            <person name="Steczkiewicz K."/>
            <person name="Drgas O."/>
            <person name="Orlowska M."/>
            <person name="Perlinska-Lenart U."/>
            <person name="Aleksandrzak-Piekarczyk T."/>
            <person name="Szatraj K."/>
            <person name="Zielenkiewicz U."/>
            <person name="Pilsyk S."/>
            <person name="Malc E."/>
            <person name="Mieczkowski P."/>
            <person name="Kruszewska J.S."/>
            <person name="Biernat P."/>
            <person name="Pawlowska J."/>
        </authorList>
    </citation>
    <scope>NUCLEOTIDE SEQUENCE</scope>
    <source>
        <strain evidence="6">WA0000051536</strain>
    </source>
</reference>